<dbReference type="STRING" id="536019.Mesop_6205"/>
<dbReference type="AlphaFoldDB" id="F7Y2R1"/>
<evidence type="ECO:0000313" key="1">
    <source>
        <dbReference type="EMBL" id="AEH90600.1"/>
    </source>
</evidence>
<dbReference type="Gene3D" id="3.75.10.10">
    <property type="entry name" value="L-arginine/glycine Amidinotransferase, Chain A"/>
    <property type="match status" value="1"/>
</dbReference>
<dbReference type="Pfam" id="PF19420">
    <property type="entry name" value="DDAH_eukar"/>
    <property type="match status" value="1"/>
</dbReference>
<evidence type="ECO:0008006" key="3">
    <source>
        <dbReference type="Google" id="ProtNLM"/>
    </source>
</evidence>
<reference evidence="1 2" key="1">
    <citation type="submission" date="2010-10" db="EMBL/GenBank/DDBJ databases">
        <title>Complete sequence of Mesorhizobium opportunistum WSM2075.</title>
        <authorList>
            <consortium name="US DOE Joint Genome Institute"/>
            <person name="Lucas S."/>
            <person name="Copeland A."/>
            <person name="Lapidus A."/>
            <person name="Cheng J.-F."/>
            <person name="Bruce D."/>
            <person name="Goodwin L."/>
            <person name="Pitluck S."/>
            <person name="Chertkov O."/>
            <person name="Misra M."/>
            <person name="Detter J.C."/>
            <person name="Han C."/>
            <person name="Tapia R."/>
            <person name="Land M."/>
            <person name="Hauser L."/>
            <person name="Kyrpides N."/>
            <person name="Ovchinnikova G."/>
            <person name="Mavrommatis K.M."/>
            <person name="Tiwari R.P."/>
            <person name="Howieson J.G."/>
            <person name="O'Hara G.W."/>
            <person name="Nandasena K.G."/>
            <person name="Woyke T."/>
        </authorList>
    </citation>
    <scope>NUCLEOTIDE SEQUENCE [LARGE SCALE GENOMIC DNA]</scope>
    <source>
        <strain evidence="2">LMG 24607 / HAMBI 3007 / WSM2075</strain>
    </source>
</reference>
<dbReference type="InterPro" id="IPR014541">
    <property type="entry name" value="Amdntrnsf_FN0238"/>
</dbReference>
<dbReference type="NCBIfam" id="NF046062">
    <property type="entry name" value="citrull_CtlX"/>
    <property type="match status" value="1"/>
</dbReference>
<evidence type="ECO:0000313" key="2">
    <source>
        <dbReference type="Proteomes" id="UP000001623"/>
    </source>
</evidence>
<dbReference type="PIRSF" id="PIRSF028188">
    <property type="entry name" value="Amdntrnsf_FN0238"/>
    <property type="match status" value="1"/>
</dbReference>
<dbReference type="EMBL" id="CP002279">
    <property type="protein sequence ID" value="AEH90600.1"/>
    <property type="molecule type" value="Genomic_DNA"/>
</dbReference>
<organism evidence="1 2">
    <name type="scientific">Mesorhizobium opportunistum (strain LMG 24607 / HAMBI 3007 / WSM2075)</name>
    <dbReference type="NCBI Taxonomy" id="536019"/>
    <lineage>
        <taxon>Bacteria</taxon>
        <taxon>Pseudomonadati</taxon>
        <taxon>Pseudomonadota</taxon>
        <taxon>Alphaproteobacteria</taxon>
        <taxon>Hyphomicrobiales</taxon>
        <taxon>Phyllobacteriaceae</taxon>
        <taxon>Mesorhizobium</taxon>
    </lineage>
</organism>
<dbReference type="Proteomes" id="UP000001623">
    <property type="component" value="Chromosome"/>
</dbReference>
<dbReference type="PANTHER" id="PTHR43224:SF1">
    <property type="entry name" value="AMIDINOTRANSFERASE"/>
    <property type="match status" value="1"/>
</dbReference>
<dbReference type="KEGG" id="mop:Mesop_6205"/>
<gene>
    <name evidence="1" type="ordered locus">Mesop_6205</name>
</gene>
<protein>
    <recommendedName>
        <fullName evidence="3">Amidinotransferase</fullName>
    </recommendedName>
</protein>
<dbReference type="HOGENOM" id="CLU_077407_0_0_5"/>
<sequence length="323" mass="35968">MQAPRAVVMIRPHHFTPNPVTAADNTFQVRDEKRKPDDLVALAYQEATRMADGLAEAGITVHLYEDESAATPDSVFPNNWFSTHSGGHVAIYPMYSENRRQERRTDIIEMLKAEYRVQDVIDYSGLEKDGVFLEGTGAMVLDHIARVAYVVRSNRANEVALERFCTHFNFEPMIFDAVDRSGKAIYHTNVLMCVGTDFALLGAQSIPDPWRRREVVARLEETGRQIVELSIEQIEDFAGNAIELEGTDGRIVAISGRAHAALQAEQISAIEQSARLLPFDVSTIELAGGSVRCMLAGIHLSRRRAQPAQTPFTAQASRTAKHY</sequence>
<accession>F7Y2R1</accession>
<dbReference type="SUPFAM" id="SSF55909">
    <property type="entry name" value="Pentein"/>
    <property type="match status" value="1"/>
</dbReference>
<dbReference type="eggNOG" id="COG4874">
    <property type="taxonomic scope" value="Bacteria"/>
</dbReference>
<proteinExistence type="predicted"/>
<name>F7Y2R1_MESOW</name>
<dbReference type="PANTHER" id="PTHR43224">
    <property type="entry name" value="AMIDINOTRANSFERASE"/>
    <property type="match status" value="1"/>
</dbReference>